<reference evidence="1" key="1">
    <citation type="journal article" date="2014" name="Int. J. Syst. Evol. Microbiol.">
        <title>Complete genome sequence of Corynebacterium casei LMG S-19264T (=DSM 44701T), isolated from a smear-ripened cheese.</title>
        <authorList>
            <consortium name="US DOE Joint Genome Institute (JGI-PGF)"/>
            <person name="Walter F."/>
            <person name="Albersmeier A."/>
            <person name="Kalinowski J."/>
            <person name="Ruckert C."/>
        </authorList>
    </citation>
    <scope>NUCLEOTIDE SEQUENCE</scope>
    <source>
        <strain evidence="1">JCM 5069</strain>
    </source>
</reference>
<evidence type="ECO:0000313" key="1">
    <source>
        <dbReference type="EMBL" id="GHH85742.1"/>
    </source>
</evidence>
<dbReference type="Proteomes" id="UP000603708">
    <property type="component" value="Unassembled WGS sequence"/>
</dbReference>
<proteinExistence type="predicted"/>
<name>A0A919GJQ1_9ACTN</name>
<keyword evidence="2" id="KW-1185">Reference proteome</keyword>
<organism evidence="1 2">
    <name type="scientific">Streptomyces sulfonofaciens</name>
    <dbReference type="NCBI Taxonomy" id="68272"/>
    <lineage>
        <taxon>Bacteria</taxon>
        <taxon>Bacillati</taxon>
        <taxon>Actinomycetota</taxon>
        <taxon>Actinomycetes</taxon>
        <taxon>Kitasatosporales</taxon>
        <taxon>Streptomycetaceae</taxon>
        <taxon>Streptomyces</taxon>
    </lineage>
</organism>
<protein>
    <submittedName>
        <fullName evidence="1">Uncharacterized protein</fullName>
    </submittedName>
</protein>
<reference evidence="1" key="2">
    <citation type="submission" date="2020-09" db="EMBL/GenBank/DDBJ databases">
        <authorList>
            <person name="Sun Q."/>
            <person name="Ohkuma M."/>
        </authorList>
    </citation>
    <scope>NUCLEOTIDE SEQUENCE</scope>
    <source>
        <strain evidence="1">JCM 5069</strain>
    </source>
</reference>
<gene>
    <name evidence="1" type="ORF">GCM10018793_54950</name>
</gene>
<dbReference type="EMBL" id="BNCD01000019">
    <property type="protein sequence ID" value="GHH85742.1"/>
    <property type="molecule type" value="Genomic_DNA"/>
</dbReference>
<evidence type="ECO:0000313" key="2">
    <source>
        <dbReference type="Proteomes" id="UP000603708"/>
    </source>
</evidence>
<accession>A0A919GJQ1</accession>
<dbReference type="RefSeq" id="WP_268256763.1">
    <property type="nucleotide sequence ID" value="NZ_BNCD01000019.1"/>
</dbReference>
<comment type="caution">
    <text evidence="1">The sequence shown here is derived from an EMBL/GenBank/DDBJ whole genome shotgun (WGS) entry which is preliminary data.</text>
</comment>
<sequence length="42" mass="4687">MESLFGILNEEHEAQFSAVQSPNDIVTLINQSQLRTDRGIGQ</sequence>
<dbReference type="AlphaFoldDB" id="A0A919GJQ1"/>